<sequence>MQRYENLLNLQSITSFILSLTYNSVVVGFGRSASTDAYVCIDRRGCLHRPTRMSASTDADVDINEEMRYK</sequence>
<dbReference type="Proteomes" id="UP000004407">
    <property type="component" value="Unassembled WGS sequence"/>
</dbReference>
<comment type="caution">
    <text evidence="1">The sequence shown here is derived from an EMBL/GenBank/DDBJ whole genome shotgun (WGS) entry which is preliminary data.</text>
</comment>
<reference evidence="1 2" key="1">
    <citation type="submission" date="2011-08" db="EMBL/GenBank/DDBJ databases">
        <authorList>
            <person name="Weinstock G."/>
            <person name="Sodergren E."/>
            <person name="Clifton S."/>
            <person name="Fulton L."/>
            <person name="Fulton B."/>
            <person name="Courtney L."/>
            <person name="Fronick C."/>
            <person name="Harrison M."/>
            <person name="Strong C."/>
            <person name="Farmer C."/>
            <person name="Delahaunty K."/>
            <person name="Markovic C."/>
            <person name="Hall O."/>
            <person name="Minx P."/>
            <person name="Tomlinson C."/>
            <person name="Mitreva M."/>
            <person name="Hou S."/>
            <person name="Chen J."/>
            <person name="Wollam A."/>
            <person name="Pepin K.H."/>
            <person name="Johnson M."/>
            <person name="Bhonagiri V."/>
            <person name="Zhang X."/>
            <person name="Suruliraj S."/>
            <person name="Warren W."/>
            <person name="Chinwalla A."/>
            <person name="Mardis E.R."/>
            <person name="Wilson R.K."/>
        </authorList>
    </citation>
    <scope>NUCLEOTIDE SEQUENCE [LARGE SCALE GENOMIC DNA]</scope>
    <source>
        <strain evidence="1 2">DSM 18206</strain>
    </source>
</reference>
<dbReference type="HOGENOM" id="CLU_2754560_0_0_10"/>
<accession>G6B080</accession>
<dbReference type="EMBL" id="AFZZ01000196">
    <property type="protein sequence ID" value="EHJ37831.1"/>
    <property type="molecule type" value="Genomic_DNA"/>
</dbReference>
<organism evidence="1 2">
    <name type="scientific">Leyella stercorea DSM 18206</name>
    <dbReference type="NCBI Taxonomy" id="1002367"/>
    <lineage>
        <taxon>Bacteria</taxon>
        <taxon>Pseudomonadati</taxon>
        <taxon>Bacteroidota</taxon>
        <taxon>Bacteroidia</taxon>
        <taxon>Bacteroidales</taxon>
        <taxon>Prevotellaceae</taxon>
        <taxon>Leyella</taxon>
    </lineage>
</organism>
<name>G6B080_9BACT</name>
<protein>
    <submittedName>
        <fullName evidence="1">Uncharacterized protein</fullName>
    </submittedName>
</protein>
<gene>
    <name evidence="1" type="ORF">HMPREF0673_02297</name>
</gene>
<evidence type="ECO:0000313" key="2">
    <source>
        <dbReference type="Proteomes" id="UP000004407"/>
    </source>
</evidence>
<dbReference type="AlphaFoldDB" id="G6B080"/>
<evidence type="ECO:0000313" key="1">
    <source>
        <dbReference type="EMBL" id="EHJ37831.1"/>
    </source>
</evidence>
<proteinExistence type="predicted"/>